<accession>A0A2T5EWV9</accession>
<sequence length="154" mass="18143">MEDIFKSLSISQVEDNRDELLSKIRCELNKQAELLCNRYIAMNRNELIAKMRFENMPGYEKIDSFFGYADGQQLVKHFIFTRVVLLNNVAFEIVKSFSNSTSYGFVKYEDTALKEDINNLQEQTIKHITDKICMAHDFDDSRKYFYQRAHDVEA</sequence>
<evidence type="ECO:0000313" key="1">
    <source>
        <dbReference type="EMBL" id="PTP36308.1"/>
    </source>
</evidence>
<protein>
    <submittedName>
        <fullName evidence="1">Uncharacterized protein</fullName>
    </submittedName>
</protein>
<reference evidence="1 2" key="1">
    <citation type="submission" date="2017-11" db="EMBL/GenBank/DDBJ databases">
        <title>Population delineation of vibrios coincides with oyster pathogenicity.</title>
        <authorList>
            <person name="Bruto M."/>
            <person name="Labreuche Y."/>
            <person name="James A."/>
            <person name="Piel D."/>
            <person name="Chenivesse S."/>
            <person name="Petton B."/>
            <person name="Polz M.F."/>
            <person name="Le Roux F."/>
        </authorList>
    </citation>
    <scope>NUCLEOTIDE SEQUENCE [LARGE SCALE GENOMIC DNA]</scope>
    <source>
        <strain evidence="1 2">FF_144</strain>
    </source>
</reference>
<gene>
    <name evidence="1" type="ORF">CWO07_09160</name>
</gene>
<organism evidence="1 2">
    <name type="scientific">Vibrio splendidus</name>
    <dbReference type="NCBI Taxonomy" id="29497"/>
    <lineage>
        <taxon>Bacteria</taxon>
        <taxon>Pseudomonadati</taxon>
        <taxon>Pseudomonadota</taxon>
        <taxon>Gammaproteobacteria</taxon>
        <taxon>Vibrionales</taxon>
        <taxon>Vibrionaceae</taxon>
        <taxon>Vibrio</taxon>
    </lineage>
</organism>
<name>A0A2T5EWV9_VIBSP</name>
<dbReference type="EMBL" id="PIFK01000015">
    <property type="protein sequence ID" value="PTP36308.1"/>
    <property type="molecule type" value="Genomic_DNA"/>
</dbReference>
<dbReference type="AlphaFoldDB" id="A0A2T5EWV9"/>
<evidence type="ECO:0000313" key="2">
    <source>
        <dbReference type="Proteomes" id="UP000244197"/>
    </source>
</evidence>
<dbReference type="Proteomes" id="UP000244197">
    <property type="component" value="Unassembled WGS sequence"/>
</dbReference>
<comment type="caution">
    <text evidence="1">The sequence shown here is derived from an EMBL/GenBank/DDBJ whole genome shotgun (WGS) entry which is preliminary data.</text>
</comment>
<proteinExistence type="predicted"/>
<dbReference type="RefSeq" id="WP_108187605.1">
    <property type="nucleotide sequence ID" value="NZ_PIFK01000015.1"/>
</dbReference>